<reference evidence="3" key="1">
    <citation type="submission" date="2021-12" db="EMBL/GenBank/DDBJ databases">
        <authorList>
            <person name="King R."/>
        </authorList>
    </citation>
    <scope>NUCLEOTIDE SEQUENCE</scope>
</reference>
<keyword evidence="4" id="KW-1185">Reference proteome</keyword>
<feature type="coiled-coil region" evidence="1">
    <location>
        <begin position="418"/>
        <end position="445"/>
    </location>
</feature>
<evidence type="ECO:0000313" key="3">
    <source>
        <dbReference type="EMBL" id="CAH2988293.1"/>
    </source>
</evidence>
<feature type="compositionally biased region" description="Polar residues" evidence="2">
    <location>
        <begin position="182"/>
        <end position="192"/>
    </location>
</feature>
<dbReference type="EMBL" id="OU963922">
    <property type="protein sequence ID" value="CAH2988293.1"/>
    <property type="molecule type" value="Genomic_DNA"/>
</dbReference>
<proteinExistence type="predicted"/>
<dbReference type="PANTHER" id="PTHR14690">
    <property type="entry name" value="IQ MOTIF CONTAINING WITH AAA DOMAIN 1"/>
    <property type="match status" value="1"/>
</dbReference>
<accession>A0ABN8LAJ5</accession>
<keyword evidence="1" id="KW-0175">Coiled coil</keyword>
<protein>
    <submittedName>
        <fullName evidence="3">Uncharacterized protein</fullName>
    </submittedName>
</protein>
<gene>
    <name evidence="3" type="ORF">CHILSU_LOCUS7777</name>
</gene>
<sequence length="619" mass="73802">MPSLKVPHALSLTIEAHNKWLEILKNAQELIDTDIEMQEKSAAGVRLKERHLPAEVLGRTYAQYCALVNKMYDAFLNNVQLQRETYMKDIVSVFLKRIYELRNEIVHLIVNDYIYVDEGLTQLKLTPEDIQIVVPYHYPLECRSESSELLLQKMWHNAEKRKNATLKRKTSKTENKVPVSKEYSTNLQSSGDMSEYSCEDQQEDKNDPSIELTVTPEEYIQANIIQRHERFRQFFMMDFKAKCIKRRTYFASKTKEAPLPLKIAAAQLIQKTYRAYMKSKREHILDTKRDMMLGLIPNSFSNTLKYDEENNKLYERRRKTRSRLNEIFLEELEKERIRLIMFKKEDQIDDITDEIREWFKDWYYGYGFFPEFPHELEGGTLMVVRGEYPSIEEKIESDEKYLAATKGKTKDQLKDDAARAKADALMKAQAEKQKERKEAQQLLKLRCDPFSDPGYEVKRSEVRHSLIEAIHRYRSVWSIHDRFPPDKSGEVVYGFIKTFLTEDLMEEIHVDCRKYVDELMRLDLKLLIKMQQTMYKRIGWKYPKIKPRKKPKMPQIQKPLNVDKSMLKEFEDYQVYVDFFLDTNPTLKKEREEYAIINNYREIMYKKMAEIKKKKKAER</sequence>
<dbReference type="PANTHER" id="PTHR14690:SF9">
    <property type="entry name" value="GH08353P"/>
    <property type="match status" value="1"/>
</dbReference>
<evidence type="ECO:0000313" key="4">
    <source>
        <dbReference type="Proteomes" id="UP001153292"/>
    </source>
</evidence>
<name>A0ABN8LAJ5_CHISP</name>
<evidence type="ECO:0000256" key="2">
    <source>
        <dbReference type="SAM" id="MobiDB-lite"/>
    </source>
</evidence>
<evidence type="ECO:0000256" key="1">
    <source>
        <dbReference type="SAM" id="Coils"/>
    </source>
</evidence>
<dbReference type="Proteomes" id="UP001153292">
    <property type="component" value="Chromosome 29"/>
</dbReference>
<feature type="region of interest" description="Disordered" evidence="2">
    <location>
        <begin position="162"/>
        <end position="209"/>
    </location>
</feature>
<dbReference type="InterPro" id="IPR052267">
    <property type="entry name" value="N-DRC_Component"/>
</dbReference>
<organism evidence="3 4">
    <name type="scientific">Chilo suppressalis</name>
    <name type="common">Asiatic rice borer moth</name>
    <dbReference type="NCBI Taxonomy" id="168631"/>
    <lineage>
        <taxon>Eukaryota</taxon>
        <taxon>Metazoa</taxon>
        <taxon>Ecdysozoa</taxon>
        <taxon>Arthropoda</taxon>
        <taxon>Hexapoda</taxon>
        <taxon>Insecta</taxon>
        <taxon>Pterygota</taxon>
        <taxon>Neoptera</taxon>
        <taxon>Endopterygota</taxon>
        <taxon>Lepidoptera</taxon>
        <taxon>Glossata</taxon>
        <taxon>Ditrysia</taxon>
        <taxon>Pyraloidea</taxon>
        <taxon>Crambidae</taxon>
        <taxon>Crambinae</taxon>
        <taxon>Chilo</taxon>
    </lineage>
</organism>